<dbReference type="InterPro" id="IPR000008">
    <property type="entry name" value="C2_dom"/>
</dbReference>
<dbReference type="InterPro" id="IPR052784">
    <property type="entry name" value="Perforin-1_pore-forming"/>
</dbReference>
<comment type="caution">
    <text evidence="3">The sequence shown here is derived from an EMBL/GenBank/DDBJ whole genome shotgun (WGS) entry which is preliminary data.</text>
</comment>
<evidence type="ECO:0000256" key="1">
    <source>
        <dbReference type="SAM" id="SignalP"/>
    </source>
</evidence>
<dbReference type="Pfam" id="PF00168">
    <property type="entry name" value="C2"/>
    <property type="match status" value="1"/>
</dbReference>
<dbReference type="GO" id="GO:0001913">
    <property type="term" value="P:T cell mediated cytotoxicity"/>
    <property type="evidence" value="ECO:0007669"/>
    <property type="project" value="TreeGrafter"/>
</dbReference>
<dbReference type="GO" id="GO:0022829">
    <property type="term" value="F:wide pore channel activity"/>
    <property type="evidence" value="ECO:0007669"/>
    <property type="project" value="TreeGrafter"/>
</dbReference>
<dbReference type="CDD" id="cd00030">
    <property type="entry name" value="C2"/>
    <property type="match status" value="1"/>
</dbReference>
<gene>
    <name evidence="3" type="ORF">J4Q44_G00217150</name>
</gene>
<dbReference type="InterPro" id="IPR035892">
    <property type="entry name" value="C2_domain_sf"/>
</dbReference>
<proteinExistence type="predicted"/>
<dbReference type="GO" id="GO:0001771">
    <property type="term" value="P:immunological synapse formation"/>
    <property type="evidence" value="ECO:0007669"/>
    <property type="project" value="TreeGrafter"/>
</dbReference>
<dbReference type="Proteomes" id="UP001356427">
    <property type="component" value="Unassembled WGS sequence"/>
</dbReference>
<dbReference type="SUPFAM" id="SSF49562">
    <property type="entry name" value="C2 domain (Calcium/lipid-binding domain, CaLB)"/>
    <property type="match status" value="1"/>
</dbReference>
<sequence length="130" mass="14252">MASRSLGLLFLCMLAGVHGANVRVFGLHASGMVEGDIAGNYPDPYVKVWCGGESGGMTNWQKDTHNPSWSAVFSFLDVPSSASLKFEIWDKDLNFDDLLGTCTNTELMSGSHSVTCKLSSGNFYYTYKYE</sequence>
<reference evidence="3 4" key="1">
    <citation type="submission" date="2021-04" db="EMBL/GenBank/DDBJ databases">
        <authorList>
            <person name="De Guttry C."/>
            <person name="Zahm M."/>
            <person name="Klopp C."/>
            <person name="Cabau C."/>
            <person name="Louis A."/>
            <person name="Berthelot C."/>
            <person name="Parey E."/>
            <person name="Roest Crollius H."/>
            <person name="Montfort J."/>
            <person name="Robinson-Rechavi M."/>
            <person name="Bucao C."/>
            <person name="Bouchez O."/>
            <person name="Gislard M."/>
            <person name="Lluch J."/>
            <person name="Milhes M."/>
            <person name="Lampietro C."/>
            <person name="Lopez Roques C."/>
            <person name="Donnadieu C."/>
            <person name="Braasch I."/>
            <person name="Desvignes T."/>
            <person name="Postlethwait J."/>
            <person name="Bobe J."/>
            <person name="Wedekind C."/>
            <person name="Guiguen Y."/>
        </authorList>
    </citation>
    <scope>NUCLEOTIDE SEQUENCE [LARGE SCALE GENOMIC DNA]</scope>
    <source>
        <strain evidence="3">Cs_M1</strain>
        <tissue evidence="3">Blood</tissue>
    </source>
</reference>
<evidence type="ECO:0000313" key="4">
    <source>
        <dbReference type="Proteomes" id="UP001356427"/>
    </source>
</evidence>
<feature type="domain" description="C2" evidence="2">
    <location>
        <begin position="3"/>
        <end position="118"/>
    </location>
</feature>
<evidence type="ECO:0000259" key="2">
    <source>
        <dbReference type="PROSITE" id="PS50004"/>
    </source>
</evidence>
<dbReference type="PANTHER" id="PTHR46096">
    <property type="entry name" value="PERFORIN-1"/>
    <property type="match status" value="1"/>
</dbReference>
<name>A0AAN8LF81_9TELE</name>
<protein>
    <recommendedName>
        <fullName evidence="2">C2 domain-containing protein</fullName>
    </recommendedName>
</protein>
<dbReference type="PANTHER" id="PTHR46096:SF1">
    <property type="entry name" value="PERFORIN 1.5"/>
    <property type="match status" value="1"/>
</dbReference>
<dbReference type="EMBL" id="JAGTTL010000019">
    <property type="protein sequence ID" value="KAK6308444.1"/>
    <property type="molecule type" value="Genomic_DNA"/>
</dbReference>
<dbReference type="PROSITE" id="PS50004">
    <property type="entry name" value="C2"/>
    <property type="match status" value="1"/>
</dbReference>
<dbReference type="Gene3D" id="2.60.40.150">
    <property type="entry name" value="C2 domain"/>
    <property type="match status" value="1"/>
</dbReference>
<keyword evidence="1" id="KW-0732">Signal</keyword>
<feature type="chain" id="PRO_5042830846" description="C2 domain-containing protein" evidence="1">
    <location>
        <begin position="20"/>
        <end position="130"/>
    </location>
</feature>
<dbReference type="GO" id="GO:0051607">
    <property type="term" value="P:defense response to virus"/>
    <property type="evidence" value="ECO:0007669"/>
    <property type="project" value="TreeGrafter"/>
</dbReference>
<dbReference type="AlphaFoldDB" id="A0AAN8LF81"/>
<accession>A0AAN8LF81</accession>
<keyword evidence="4" id="KW-1185">Reference proteome</keyword>
<dbReference type="SMART" id="SM00239">
    <property type="entry name" value="C2"/>
    <property type="match status" value="1"/>
</dbReference>
<feature type="signal peptide" evidence="1">
    <location>
        <begin position="1"/>
        <end position="19"/>
    </location>
</feature>
<dbReference type="GO" id="GO:0016020">
    <property type="term" value="C:membrane"/>
    <property type="evidence" value="ECO:0007669"/>
    <property type="project" value="TreeGrafter"/>
</dbReference>
<organism evidence="3 4">
    <name type="scientific">Coregonus suidteri</name>
    <dbReference type="NCBI Taxonomy" id="861788"/>
    <lineage>
        <taxon>Eukaryota</taxon>
        <taxon>Metazoa</taxon>
        <taxon>Chordata</taxon>
        <taxon>Craniata</taxon>
        <taxon>Vertebrata</taxon>
        <taxon>Euteleostomi</taxon>
        <taxon>Actinopterygii</taxon>
        <taxon>Neopterygii</taxon>
        <taxon>Teleostei</taxon>
        <taxon>Protacanthopterygii</taxon>
        <taxon>Salmoniformes</taxon>
        <taxon>Salmonidae</taxon>
        <taxon>Coregoninae</taxon>
        <taxon>Coregonus</taxon>
    </lineage>
</organism>
<evidence type="ECO:0000313" key="3">
    <source>
        <dbReference type="EMBL" id="KAK6308444.1"/>
    </source>
</evidence>